<evidence type="ECO:0000256" key="1">
    <source>
        <dbReference type="SAM" id="Phobius"/>
    </source>
</evidence>
<keyword evidence="1" id="KW-1133">Transmembrane helix</keyword>
<organism evidence="2 3">
    <name type="scientific">Thermophagus xiamenensis</name>
    <dbReference type="NCBI Taxonomy" id="385682"/>
    <lineage>
        <taxon>Bacteria</taxon>
        <taxon>Pseudomonadati</taxon>
        <taxon>Bacteroidota</taxon>
        <taxon>Bacteroidia</taxon>
        <taxon>Marinilabiliales</taxon>
        <taxon>Marinilabiliaceae</taxon>
        <taxon>Thermophagus</taxon>
    </lineage>
</organism>
<dbReference type="Proteomes" id="UP000181976">
    <property type="component" value="Unassembled WGS sequence"/>
</dbReference>
<sequence length="123" mass="14648">MFLFGVFTTGLSYFLIIFIYFFGLGHRIPERMGRKKESFEHLVISKPPSATLKFNLNSTKNNLAIKYRPPVNQKFFYTQCFFSFKRLILFVKRQWPQNQINYNSSFIKNDAIRPPPFEHIVEV</sequence>
<feature type="transmembrane region" description="Helical" evidence="1">
    <location>
        <begin position="6"/>
        <end position="25"/>
    </location>
</feature>
<protein>
    <submittedName>
        <fullName evidence="2">Uncharacterized protein</fullName>
    </submittedName>
</protein>
<proteinExistence type="predicted"/>
<keyword evidence="1" id="KW-0812">Transmembrane</keyword>
<accession>A0A1I2F5M0</accession>
<dbReference type="InParanoid" id="A0A1I2F5M0"/>
<gene>
    <name evidence="2" type="ORF">SAMN05444380_12626</name>
</gene>
<keyword evidence="3" id="KW-1185">Reference proteome</keyword>
<dbReference type="EMBL" id="FONA01000026">
    <property type="protein sequence ID" value="SFE99851.1"/>
    <property type="molecule type" value="Genomic_DNA"/>
</dbReference>
<dbReference type="AlphaFoldDB" id="A0A1I2F5M0"/>
<evidence type="ECO:0000313" key="3">
    <source>
        <dbReference type="Proteomes" id="UP000181976"/>
    </source>
</evidence>
<name>A0A1I2F5M0_9BACT</name>
<reference evidence="2 3" key="1">
    <citation type="submission" date="2016-10" db="EMBL/GenBank/DDBJ databases">
        <authorList>
            <person name="de Groot N.N."/>
        </authorList>
    </citation>
    <scope>NUCLEOTIDE SEQUENCE [LARGE SCALE GENOMIC DNA]</scope>
    <source>
        <strain evidence="2 3">DSM 19012</strain>
    </source>
</reference>
<keyword evidence="1" id="KW-0472">Membrane</keyword>
<evidence type="ECO:0000313" key="2">
    <source>
        <dbReference type="EMBL" id="SFE99851.1"/>
    </source>
</evidence>